<dbReference type="SUPFAM" id="SSF46785">
    <property type="entry name" value="Winged helix' DNA-binding domain"/>
    <property type="match status" value="1"/>
</dbReference>
<accession>A0A108ENJ0</accession>
<feature type="region of interest" description="Disordered" evidence="1">
    <location>
        <begin position="158"/>
        <end position="193"/>
    </location>
</feature>
<gene>
    <name evidence="2" type="ORF">WT83_16610</name>
</gene>
<evidence type="ECO:0000313" key="2">
    <source>
        <dbReference type="EMBL" id="KWN14710.1"/>
    </source>
</evidence>
<dbReference type="EMBL" id="LPLZ01000046">
    <property type="protein sequence ID" value="KWN14710.1"/>
    <property type="molecule type" value="Genomic_DNA"/>
</dbReference>
<feature type="compositionally biased region" description="Basic and acidic residues" evidence="1">
    <location>
        <begin position="205"/>
        <end position="214"/>
    </location>
</feature>
<proteinExistence type="predicted"/>
<comment type="caution">
    <text evidence="2">The sequence shown here is derived from an EMBL/GenBank/DDBJ whole genome shotgun (WGS) entry which is preliminary data.</text>
</comment>
<dbReference type="Proteomes" id="UP000068016">
    <property type="component" value="Unassembled WGS sequence"/>
</dbReference>
<organism evidence="2 3">
    <name type="scientific">Burkholderia territorii</name>
    <dbReference type="NCBI Taxonomy" id="1503055"/>
    <lineage>
        <taxon>Bacteria</taxon>
        <taxon>Pseudomonadati</taxon>
        <taxon>Pseudomonadota</taxon>
        <taxon>Betaproteobacteria</taxon>
        <taxon>Burkholderiales</taxon>
        <taxon>Burkholderiaceae</taxon>
        <taxon>Burkholderia</taxon>
        <taxon>Burkholderia cepacia complex</taxon>
    </lineage>
</organism>
<evidence type="ECO:0000313" key="3">
    <source>
        <dbReference type="Proteomes" id="UP000068016"/>
    </source>
</evidence>
<protein>
    <submittedName>
        <fullName evidence="2">Uncharacterized protein</fullName>
    </submittedName>
</protein>
<reference evidence="2 3" key="1">
    <citation type="submission" date="2015-11" db="EMBL/GenBank/DDBJ databases">
        <title>Expanding the genomic diversity of Burkholderia species for the development of highly accurate diagnostics.</title>
        <authorList>
            <person name="Sahl J."/>
            <person name="Keim P."/>
            <person name="Wagner D."/>
        </authorList>
    </citation>
    <scope>NUCLEOTIDE SEQUENCE [LARGE SCALE GENOMIC DNA]</scope>
    <source>
        <strain evidence="2 3">MSMB793WGS</strain>
    </source>
</reference>
<name>A0A108ENJ0_9BURK</name>
<dbReference type="AlphaFoldDB" id="A0A108ENJ0"/>
<dbReference type="RefSeq" id="WP_060347471.1">
    <property type="nucleotide sequence ID" value="NZ_LPLZ01000046.1"/>
</dbReference>
<dbReference type="InterPro" id="IPR036390">
    <property type="entry name" value="WH_DNA-bd_sf"/>
</dbReference>
<sequence length="230" mass="24648">MLKTDTAARVLTATATGKTYEMGELARWLHLPTALVRETVEQLTKAAYVEVRLAGAQYGSRAGYQHHGLTAAGRYVVASPNLTPSEPRSVPGRTRDAQRIAETRASDVLAAMRPGLGHQASALASTRGLPMHRVVTILKILIRDAHVVNVNQRNAQGKIGPHYYVTGTQSRGGQDETGGRASPEKPLGSSTGVRCRICTYAEHAAHLERGEPRQEPIGPTSPEADASRSA</sequence>
<evidence type="ECO:0000256" key="1">
    <source>
        <dbReference type="SAM" id="MobiDB-lite"/>
    </source>
</evidence>
<feature type="region of interest" description="Disordered" evidence="1">
    <location>
        <begin position="205"/>
        <end position="230"/>
    </location>
</feature>